<dbReference type="Pfam" id="PF00027">
    <property type="entry name" value="cNMP_binding"/>
    <property type="match status" value="1"/>
</dbReference>
<keyword evidence="13" id="KW-1185">Reference proteome</keyword>
<dbReference type="PROSITE" id="PS00889">
    <property type="entry name" value="CNMP_BINDING_2"/>
    <property type="match status" value="1"/>
</dbReference>
<feature type="short sequence motif" description="GXSXG" evidence="9">
    <location>
        <begin position="377"/>
        <end position="381"/>
    </location>
</feature>
<dbReference type="KEGG" id="pais:PFX98_13305"/>
<keyword evidence="7 9" id="KW-0443">Lipid metabolism</keyword>
<organism evidence="12 13">
    <name type="scientific">Paucibacter sediminis</name>
    <dbReference type="NCBI Taxonomy" id="3019553"/>
    <lineage>
        <taxon>Bacteria</taxon>
        <taxon>Pseudomonadati</taxon>
        <taxon>Pseudomonadota</taxon>
        <taxon>Betaproteobacteria</taxon>
        <taxon>Burkholderiales</taxon>
        <taxon>Sphaerotilaceae</taxon>
        <taxon>Roseateles</taxon>
    </lineage>
</organism>
<sequence length="626" mass="69053">MLSCASPAPPAPSATHPPHLQALLLRHLPELLGEIEPAAVELLLQRLEWVEIAAGQPLMTQGEPGDAMYLLVSGRLRTYIGNEFGEQRAVREIARGQIVGEMSLFTDEPRSATLVAIRDSVLVRLSKQHFKQLLGISEQVSIALTRQIIARLKTEGSRSLLDKPVTIGLVPISAGVDALDFARQLAGQLRQHGRVALITAAELDAQLLTPGISARPPEDLDASRRIAVRLDEIESLHDFVLLVSDASATPWTQRCCRHCDELLLLADADQPARLHEIETECLVCRPPRTEATEILVLLHPSERLSPQGTADWLARRPLADHQHIRPRLPGDIARLARLVSRQGVGLVLAGGGARGFAHIGIYRALQEHGEQIDMVGGTSVGAVMAVLVASDQPLELLVNTARRAFALNPTGDFNWLPLVSLIRGQRLRRSVEHNIQVLTGHAAQAEDLWKNFFCVATNYSQAREQVLQRGSLLKAILASVAIPGALPPVIHEGDLLCDGGSFNNLPVDVMRRRWGIGRVIAVDLSAHKPRRLDFDEVPGPWALLRDRLRPRARRRYRLPSLAAYLMNVTVLYSNSRQREARQQIDLYFNPPLTRVGMLEWSRFDDIVEQGYQHGCEVLAAAAARAS</sequence>
<evidence type="ECO:0000256" key="2">
    <source>
        <dbReference type="ARBA" id="ARBA00006636"/>
    </source>
</evidence>
<dbReference type="Proteomes" id="UP001177769">
    <property type="component" value="Chromosome"/>
</dbReference>
<evidence type="ECO:0000256" key="1">
    <source>
        <dbReference type="ARBA" id="ARBA00004370"/>
    </source>
</evidence>
<feature type="short sequence motif" description="DGA/G" evidence="9">
    <location>
        <begin position="498"/>
        <end position="500"/>
    </location>
</feature>
<dbReference type="SUPFAM" id="SSF52151">
    <property type="entry name" value="FabD/lysophospholipase-like"/>
    <property type="match status" value="1"/>
</dbReference>
<evidence type="ECO:0000256" key="8">
    <source>
        <dbReference type="ARBA" id="ARBA00023136"/>
    </source>
</evidence>
<dbReference type="InterPro" id="IPR014710">
    <property type="entry name" value="RmlC-like_jellyroll"/>
</dbReference>
<evidence type="ECO:0000256" key="4">
    <source>
        <dbReference type="ARBA" id="ARBA00022801"/>
    </source>
</evidence>
<dbReference type="SMART" id="SM00100">
    <property type="entry name" value="cNMP"/>
    <property type="match status" value="1"/>
</dbReference>
<dbReference type="Pfam" id="PF01734">
    <property type="entry name" value="Patatin"/>
    <property type="match status" value="1"/>
</dbReference>
<dbReference type="InterPro" id="IPR056556">
    <property type="entry name" value="NTE1_P-loop_dom"/>
</dbReference>
<reference evidence="12" key="1">
    <citation type="submission" date="2023-01" db="EMBL/GenBank/DDBJ databases">
        <title>Whole genome sequence of Paucibacter sp. S2-9 isolated from pond sediment.</title>
        <authorList>
            <person name="Jung J.Y."/>
        </authorList>
    </citation>
    <scope>NUCLEOTIDE SEQUENCE</scope>
    <source>
        <strain evidence="12">S2-9</strain>
    </source>
</reference>
<feature type="active site" description="Proton acceptor" evidence="9">
    <location>
        <position position="498"/>
    </location>
</feature>
<dbReference type="PROSITE" id="PS50042">
    <property type="entry name" value="CNMP_BINDING_3"/>
    <property type="match status" value="1"/>
</dbReference>
<dbReference type="Gene3D" id="3.40.1090.10">
    <property type="entry name" value="Cytosolic phospholipase A2 catalytic domain"/>
    <property type="match status" value="2"/>
</dbReference>
<name>A0AA95NA43_9BURK</name>
<dbReference type="InterPro" id="IPR000595">
    <property type="entry name" value="cNMP-bd_dom"/>
</dbReference>
<dbReference type="Gene3D" id="2.60.120.10">
    <property type="entry name" value="Jelly Rolls"/>
    <property type="match status" value="1"/>
</dbReference>
<evidence type="ECO:0000256" key="6">
    <source>
        <dbReference type="ARBA" id="ARBA00022989"/>
    </source>
</evidence>
<dbReference type="Pfam" id="PF24179">
    <property type="entry name" value="NTE_Ploop"/>
    <property type="match status" value="1"/>
</dbReference>
<dbReference type="PANTHER" id="PTHR14226:SF29">
    <property type="entry name" value="NEUROPATHY TARGET ESTERASE SWS"/>
    <property type="match status" value="1"/>
</dbReference>
<comment type="subcellular location">
    <subcellularLocation>
        <location evidence="1">Membrane</location>
    </subcellularLocation>
</comment>
<evidence type="ECO:0000256" key="3">
    <source>
        <dbReference type="ARBA" id="ARBA00022692"/>
    </source>
</evidence>
<dbReference type="InterPro" id="IPR050301">
    <property type="entry name" value="NTE"/>
</dbReference>
<evidence type="ECO:0000256" key="7">
    <source>
        <dbReference type="ARBA" id="ARBA00023098"/>
    </source>
</evidence>
<dbReference type="InterPro" id="IPR002641">
    <property type="entry name" value="PNPLA_dom"/>
</dbReference>
<dbReference type="PANTHER" id="PTHR14226">
    <property type="entry name" value="NEUROPATHY TARGET ESTERASE/SWISS CHEESE D.MELANOGASTER"/>
    <property type="match status" value="1"/>
</dbReference>
<protein>
    <submittedName>
        <fullName evidence="12">Cyclic nucleotide-binding and patatin-like phospholipase domain-containing protein</fullName>
    </submittedName>
</protein>
<dbReference type="RefSeq" id="WP_285230983.1">
    <property type="nucleotide sequence ID" value="NZ_CP116346.1"/>
</dbReference>
<feature type="short sequence motif" description="GXGXXG" evidence="9">
    <location>
        <begin position="350"/>
        <end position="355"/>
    </location>
</feature>
<proteinExistence type="inferred from homology"/>
<dbReference type="GO" id="GO:0016020">
    <property type="term" value="C:membrane"/>
    <property type="evidence" value="ECO:0007669"/>
    <property type="project" value="UniProtKB-SubCell"/>
</dbReference>
<keyword evidence="5 9" id="KW-0442">Lipid degradation</keyword>
<comment type="similarity">
    <text evidence="2">Belongs to the NTE family.</text>
</comment>
<dbReference type="InterPro" id="IPR018488">
    <property type="entry name" value="cNMP-bd_CS"/>
</dbReference>
<gene>
    <name evidence="12" type="ORF">PFX98_13305</name>
</gene>
<dbReference type="InterPro" id="IPR018490">
    <property type="entry name" value="cNMP-bd_dom_sf"/>
</dbReference>
<dbReference type="SUPFAM" id="SSF51206">
    <property type="entry name" value="cAMP-binding domain-like"/>
    <property type="match status" value="1"/>
</dbReference>
<dbReference type="EMBL" id="CP116346">
    <property type="protein sequence ID" value="WIT09913.1"/>
    <property type="molecule type" value="Genomic_DNA"/>
</dbReference>
<evidence type="ECO:0000313" key="13">
    <source>
        <dbReference type="Proteomes" id="UP001177769"/>
    </source>
</evidence>
<dbReference type="GO" id="GO:0004622">
    <property type="term" value="F:phosphatidylcholine lysophospholipase activity"/>
    <property type="evidence" value="ECO:0007669"/>
    <property type="project" value="UniProtKB-ARBA"/>
</dbReference>
<feature type="active site" description="Nucleophile" evidence="9">
    <location>
        <position position="379"/>
    </location>
</feature>
<dbReference type="PROSITE" id="PS51635">
    <property type="entry name" value="PNPLA"/>
    <property type="match status" value="1"/>
</dbReference>
<evidence type="ECO:0000259" key="11">
    <source>
        <dbReference type="PROSITE" id="PS51635"/>
    </source>
</evidence>
<feature type="domain" description="Cyclic nucleotide-binding" evidence="10">
    <location>
        <begin position="31"/>
        <end position="151"/>
    </location>
</feature>
<evidence type="ECO:0000256" key="5">
    <source>
        <dbReference type="ARBA" id="ARBA00022963"/>
    </source>
</evidence>
<dbReference type="CDD" id="cd00038">
    <property type="entry name" value="CAP_ED"/>
    <property type="match status" value="1"/>
</dbReference>
<feature type="domain" description="PNPLA" evidence="11">
    <location>
        <begin position="346"/>
        <end position="511"/>
    </location>
</feature>
<evidence type="ECO:0000313" key="12">
    <source>
        <dbReference type="EMBL" id="WIT09913.1"/>
    </source>
</evidence>
<dbReference type="GO" id="GO:0016042">
    <property type="term" value="P:lipid catabolic process"/>
    <property type="evidence" value="ECO:0007669"/>
    <property type="project" value="UniProtKB-UniRule"/>
</dbReference>
<keyword evidence="6" id="KW-1133">Transmembrane helix</keyword>
<keyword evidence="3" id="KW-0812">Transmembrane</keyword>
<keyword evidence="8" id="KW-0472">Membrane</keyword>
<evidence type="ECO:0000256" key="9">
    <source>
        <dbReference type="PROSITE-ProRule" id="PRU01161"/>
    </source>
</evidence>
<accession>A0AA95NA43</accession>
<dbReference type="InterPro" id="IPR016035">
    <property type="entry name" value="Acyl_Trfase/lysoPLipase"/>
</dbReference>
<dbReference type="AlphaFoldDB" id="A0AA95NA43"/>
<evidence type="ECO:0000259" key="10">
    <source>
        <dbReference type="PROSITE" id="PS50042"/>
    </source>
</evidence>
<keyword evidence="4 9" id="KW-0378">Hydrolase</keyword>